<dbReference type="InterPro" id="IPR037478">
    <property type="entry name" value="YwkD-like_dom"/>
</dbReference>
<evidence type="ECO:0000313" key="6">
    <source>
        <dbReference type="Proteomes" id="UP000014157"/>
    </source>
</evidence>
<accession>R2TFM8</accession>
<comment type="caution">
    <text evidence="3">The sequence shown here is derived from an EMBL/GenBank/DDBJ whole genome shotgun (WGS) entry which is preliminary data.</text>
</comment>
<keyword evidence="1" id="KW-0479">Metal-binding</keyword>
<dbReference type="PANTHER" id="PTHR36113:SF6">
    <property type="entry name" value="FOSFOMYCIN RESISTANCE PROTEIN FOSX"/>
    <property type="match status" value="1"/>
</dbReference>
<evidence type="ECO:0000313" key="5">
    <source>
        <dbReference type="Proteomes" id="UP000013781"/>
    </source>
</evidence>
<dbReference type="Gene3D" id="3.10.180.10">
    <property type="entry name" value="2,3-Dihydroxybiphenyl 1,2-Dioxygenase, domain 1"/>
    <property type="match status" value="1"/>
</dbReference>
<feature type="domain" description="VOC" evidence="2">
    <location>
        <begin position="30"/>
        <end position="151"/>
    </location>
</feature>
<protein>
    <submittedName>
        <fullName evidence="3">Glyoxylase</fullName>
    </submittedName>
</protein>
<dbReference type="PANTHER" id="PTHR36113">
    <property type="entry name" value="LYASE, PUTATIVE-RELATED-RELATED"/>
    <property type="match status" value="1"/>
</dbReference>
<dbReference type="InterPro" id="IPR029068">
    <property type="entry name" value="Glyas_Bleomycin-R_OHBP_Dase"/>
</dbReference>
<dbReference type="GO" id="GO:0046872">
    <property type="term" value="F:metal ion binding"/>
    <property type="evidence" value="ECO:0007669"/>
    <property type="project" value="UniProtKB-KW"/>
</dbReference>
<dbReference type="InterPro" id="IPR051332">
    <property type="entry name" value="Fosfomycin_Res_Enzymes"/>
</dbReference>
<gene>
    <name evidence="4" type="ORF">I586_01688</name>
    <name evidence="3" type="ORF">UAY_02213</name>
</gene>
<dbReference type="Proteomes" id="UP000013781">
    <property type="component" value="Unassembled WGS sequence"/>
</dbReference>
<proteinExistence type="predicted"/>
<dbReference type="PROSITE" id="PS51819">
    <property type="entry name" value="VOC"/>
    <property type="match status" value="1"/>
</dbReference>
<keyword evidence="6" id="KW-1185">Reference proteome</keyword>
<name>R2TFM8_9ENTE</name>
<evidence type="ECO:0000259" key="2">
    <source>
        <dbReference type="PROSITE" id="PS51819"/>
    </source>
</evidence>
<dbReference type="eggNOG" id="COG0346">
    <property type="taxonomic scope" value="Bacteria"/>
</dbReference>
<reference evidence="3 5" key="1">
    <citation type="submission" date="2013-02" db="EMBL/GenBank/DDBJ databases">
        <title>The Genome Sequence of Enterococcus moraviensis BAA-383.</title>
        <authorList>
            <consortium name="The Broad Institute Genome Sequencing Platform"/>
            <consortium name="The Broad Institute Genome Sequencing Center for Infectious Disease"/>
            <person name="Earl A.M."/>
            <person name="Gilmore M.S."/>
            <person name="Lebreton F."/>
            <person name="Walker B."/>
            <person name="Young S.K."/>
            <person name="Zeng Q."/>
            <person name="Gargeya S."/>
            <person name="Fitzgerald M."/>
            <person name="Haas B."/>
            <person name="Abouelleil A."/>
            <person name="Alvarado L."/>
            <person name="Arachchi H.M."/>
            <person name="Berlin A.M."/>
            <person name="Chapman S.B."/>
            <person name="Dewar J."/>
            <person name="Goldberg J."/>
            <person name="Griggs A."/>
            <person name="Gujja S."/>
            <person name="Hansen M."/>
            <person name="Howarth C."/>
            <person name="Imamovic A."/>
            <person name="Larimer J."/>
            <person name="McCowan C."/>
            <person name="Murphy C."/>
            <person name="Neiman D."/>
            <person name="Pearson M."/>
            <person name="Priest M."/>
            <person name="Roberts A."/>
            <person name="Saif S."/>
            <person name="Shea T."/>
            <person name="Sisk P."/>
            <person name="Sykes S."/>
            <person name="Wortman J."/>
            <person name="Nusbaum C."/>
            <person name="Birren B."/>
        </authorList>
    </citation>
    <scope>NUCLEOTIDE SEQUENCE [LARGE SCALE GENOMIC DNA]</scope>
    <source>
        <strain evidence="3 5">ATCC BAA-383</strain>
    </source>
</reference>
<dbReference type="AlphaFoldDB" id="R2TFM8"/>
<reference evidence="4 6" key="2">
    <citation type="submission" date="2013-03" db="EMBL/GenBank/DDBJ databases">
        <title>The Genome Sequence of Enterococcus moraviensis BAA-383 (PacBio/Illumina hybrid assembly).</title>
        <authorList>
            <consortium name="The Broad Institute Genomics Platform"/>
            <consortium name="The Broad Institute Genome Sequencing Center for Infectious Disease"/>
            <person name="Earl A."/>
            <person name="Russ C."/>
            <person name="Gilmore M."/>
            <person name="Surin D."/>
            <person name="Walker B."/>
            <person name="Young S."/>
            <person name="Zeng Q."/>
            <person name="Gargeya S."/>
            <person name="Fitzgerald M."/>
            <person name="Haas B."/>
            <person name="Abouelleil A."/>
            <person name="Allen A.W."/>
            <person name="Alvarado L."/>
            <person name="Arachchi H.M."/>
            <person name="Berlin A.M."/>
            <person name="Chapman S.B."/>
            <person name="Gainer-Dewar J."/>
            <person name="Goldberg J."/>
            <person name="Griggs A."/>
            <person name="Gujja S."/>
            <person name="Hansen M."/>
            <person name="Howarth C."/>
            <person name="Imamovic A."/>
            <person name="Ireland A."/>
            <person name="Larimer J."/>
            <person name="McCowan C."/>
            <person name="Murphy C."/>
            <person name="Pearson M."/>
            <person name="Poon T.W."/>
            <person name="Priest M."/>
            <person name="Roberts A."/>
            <person name="Saif S."/>
            <person name="Shea T."/>
            <person name="Sisk P."/>
            <person name="Sykes S."/>
            <person name="Wortman J."/>
            <person name="Nusbaum C."/>
            <person name="Birren B."/>
        </authorList>
    </citation>
    <scope>NUCLEOTIDE SEQUENCE [LARGE SCALE GENOMIC DNA]</scope>
    <source>
        <strain evidence="4 6">ATCC BAA-383</strain>
    </source>
</reference>
<evidence type="ECO:0000313" key="3">
    <source>
        <dbReference type="EMBL" id="EOH98944.1"/>
    </source>
</evidence>
<dbReference type="EMBL" id="AJAS01000016">
    <property type="protein sequence ID" value="EOH98944.1"/>
    <property type="molecule type" value="Genomic_DNA"/>
</dbReference>
<dbReference type="InterPro" id="IPR037523">
    <property type="entry name" value="VOC_core"/>
</dbReference>
<dbReference type="SUPFAM" id="SSF54593">
    <property type="entry name" value="Glyoxalase/Bleomycin resistance protein/Dihydroxybiphenyl dioxygenase"/>
    <property type="match status" value="1"/>
</dbReference>
<dbReference type="HOGENOM" id="CLU_046006_2_4_9"/>
<dbReference type="STRING" id="155617.RV09_GL002110"/>
<dbReference type="Proteomes" id="UP000014157">
    <property type="component" value="Unassembled WGS sequence"/>
</dbReference>
<dbReference type="Pfam" id="PF00903">
    <property type="entry name" value="Glyoxalase"/>
    <property type="match status" value="1"/>
</dbReference>
<evidence type="ECO:0000256" key="1">
    <source>
        <dbReference type="ARBA" id="ARBA00022723"/>
    </source>
</evidence>
<sequence>MCIKKEVRYNKKVKLASKSAKEEIPLFFNQIHHIAINCSNYDKTKEFYVEKLGFDIIRENQRKDKNDIKLDLKLGNYELELFISPDAPKRPSYPEALGLRHLAFKVDNIEEVIAFLNTKEIDCEPIRTDTFTGEKMTFFFDPDGLPLELHE</sequence>
<dbReference type="PATRIC" id="fig|1158609.3.peg.2166"/>
<evidence type="ECO:0000313" key="4">
    <source>
        <dbReference type="EMBL" id="EOT71881.1"/>
    </source>
</evidence>
<dbReference type="InterPro" id="IPR004360">
    <property type="entry name" value="Glyas_Fos-R_dOase_dom"/>
</dbReference>
<dbReference type="EMBL" id="ASWB01000002">
    <property type="protein sequence ID" value="EOT71881.1"/>
    <property type="molecule type" value="Genomic_DNA"/>
</dbReference>
<organism evidence="3 5">
    <name type="scientific">Enterococcus moraviensis ATCC BAA-383</name>
    <dbReference type="NCBI Taxonomy" id="1158609"/>
    <lineage>
        <taxon>Bacteria</taxon>
        <taxon>Bacillati</taxon>
        <taxon>Bacillota</taxon>
        <taxon>Bacilli</taxon>
        <taxon>Lactobacillales</taxon>
        <taxon>Enterococcaceae</taxon>
        <taxon>Enterococcus</taxon>
    </lineage>
</organism>
<dbReference type="CDD" id="cd08352">
    <property type="entry name" value="VOC_Bs_YwkD_like"/>
    <property type="match status" value="1"/>
</dbReference>